<reference evidence="1 2" key="1">
    <citation type="submission" date="2015-11" db="EMBL/GenBank/DDBJ databases">
        <title>Bacillus caseinolyticus sp nov.</title>
        <authorList>
            <person name="Dastager S.G."/>
            <person name="Mawlankar R."/>
        </authorList>
    </citation>
    <scope>NUCLEOTIDE SEQUENCE [LARGE SCALE GENOMIC DNA]</scope>
    <source>
        <strain evidence="1 2">SGD-V-76</strain>
    </source>
</reference>
<dbReference type="SUPFAM" id="SSF56112">
    <property type="entry name" value="Protein kinase-like (PK-like)"/>
    <property type="match status" value="1"/>
</dbReference>
<keyword evidence="2" id="KW-1185">Reference proteome</keyword>
<evidence type="ECO:0000313" key="1">
    <source>
        <dbReference type="EMBL" id="KSU89369.1"/>
    </source>
</evidence>
<evidence type="ECO:0008006" key="3">
    <source>
        <dbReference type="Google" id="ProtNLM"/>
    </source>
</evidence>
<proteinExistence type="predicted"/>
<dbReference type="RefSeq" id="WP_025908048.1">
    <property type="nucleotide sequence ID" value="NZ_KQ758628.1"/>
</dbReference>
<dbReference type="InterPro" id="IPR011009">
    <property type="entry name" value="Kinase-like_dom_sf"/>
</dbReference>
<sequence>MYQPKELYSTFQLLKIEEKLSASIGEKIMIDSTDLKCLKSTTRSSIYKLVVSTKHNSFPLIFKTYSKNNYKNDIEINMYTKGYSKLKSFFPTIYLVEEYKEETWIFMEFVQQVRGQLVFTPKHFQSIIPSVAKLHANTFDSHFNEQAMEWSSWLPIYDSFTMRKERSKAIANTMNFLQESSKNRELKSILSPHKSSLYKIYEKGPDFFPELLESGSALTHGDLHMQNICSHETVKNGPWPIQFIDWESAKYAPSWLDLIVLVELLIAFRKDWQKDGNSIRTECIKAYLQEMKKHGISFKENPTHLYKMAYLQRTLEKGLQTQLRRIYENRGGELLPYHLHKLKTWGKDLGIYK</sequence>
<evidence type="ECO:0000313" key="2">
    <source>
        <dbReference type="Proteomes" id="UP000053681"/>
    </source>
</evidence>
<dbReference type="Gene3D" id="3.90.1200.10">
    <property type="match status" value="1"/>
</dbReference>
<organism evidence="1 2">
    <name type="scientific">Priestia veravalensis</name>
    <dbReference type="NCBI Taxonomy" id="1414648"/>
    <lineage>
        <taxon>Bacteria</taxon>
        <taxon>Bacillati</taxon>
        <taxon>Bacillota</taxon>
        <taxon>Bacilli</taxon>
        <taxon>Bacillales</taxon>
        <taxon>Bacillaceae</taxon>
        <taxon>Priestia</taxon>
    </lineage>
</organism>
<dbReference type="InterPro" id="IPR004119">
    <property type="entry name" value="EcKL"/>
</dbReference>
<dbReference type="AlphaFoldDB" id="A0A0V8JQK2"/>
<gene>
    <name evidence="1" type="ORF">AS180_02090</name>
</gene>
<accession>A0A0V8JQK2</accession>
<name>A0A0V8JQK2_9BACI</name>
<protein>
    <recommendedName>
        <fullName evidence="3">Aminoglycoside phosphotransferase domain-containing protein</fullName>
    </recommendedName>
</protein>
<dbReference type="EMBL" id="LNQP01000005">
    <property type="protein sequence ID" value="KSU89369.1"/>
    <property type="molecule type" value="Genomic_DNA"/>
</dbReference>
<dbReference type="Proteomes" id="UP000053681">
    <property type="component" value="Unassembled WGS sequence"/>
</dbReference>
<comment type="caution">
    <text evidence="1">The sequence shown here is derived from an EMBL/GenBank/DDBJ whole genome shotgun (WGS) entry which is preliminary data.</text>
</comment>
<dbReference type="Pfam" id="PF02958">
    <property type="entry name" value="EcKL"/>
    <property type="match status" value="1"/>
</dbReference>